<organism evidence="10 11">
    <name type="scientific">Leekyejoonella antrihumi</name>
    <dbReference type="NCBI Taxonomy" id="1660198"/>
    <lineage>
        <taxon>Bacteria</taxon>
        <taxon>Bacillati</taxon>
        <taxon>Actinomycetota</taxon>
        <taxon>Actinomycetes</taxon>
        <taxon>Micrococcales</taxon>
        <taxon>Dermacoccaceae</taxon>
        <taxon>Leekyejoonella</taxon>
    </lineage>
</organism>
<keyword evidence="6 8" id="KW-0472">Membrane</keyword>
<feature type="transmembrane region" description="Helical" evidence="8">
    <location>
        <begin position="29"/>
        <end position="55"/>
    </location>
</feature>
<dbReference type="InterPro" id="IPR050171">
    <property type="entry name" value="MFS_Transporters"/>
</dbReference>
<keyword evidence="4 8" id="KW-0812">Transmembrane</keyword>
<keyword evidence="11" id="KW-1185">Reference proteome</keyword>
<evidence type="ECO:0000256" key="4">
    <source>
        <dbReference type="ARBA" id="ARBA00022692"/>
    </source>
</evidence>
<comment type="subcellular location">
    <subcellularLocation>
        <location evidence="1">Cell membrane</location>
        <topology evidence="1">Multi-pass membrane protein</topology>
    </subcellularLocation>
</comment>
<dbReference type="PROSITE" id="PS50850">
    <property type="entry name" value="MFS"/>
    <property type="match status" value="1"/>
</dbReference>
<reference evidence="10 11" key="1">
    <citation type="submission" date="2019-05" db="EMBL/GenBank/DDBJ databases">
        <authorList>
            <person name="Lee S.D."/>
        </authorList>
    </citation>
    <scope>NUCLEOTIDE SEQUENCE [LARGE SCALE GENOMIC DNA]</scope>
    <source>
        <strain evidence="10 11">C5-26</strain>
    </source>
</reference>
<name>A0A563DV57_9MICO</name>
<accession>A0A563DV57</accession>
<feature type="transmembrane region" description="Helical" evidence="8">
    <location>
        <begin position="120"/>
        <end position="142"/>
    </location>
</feature>
<feature type="transmembrane region" description="Helical" evidence="8">
    <location>
        <begin position="96"/>
        <end position="114"/>
    </location>
</feature>
<evidence type="ECO:0000256" key="2">
    <source>
        <dbReference type="ARBA" id="ARBA00022448"/>
    </source>
</evidence>
<evidence type="ECO:0000256" key="7">
    <source>
        <dbReference type="SAM" id="MobiDB-lite"/>
    </source>
</evidence>
<evidence type="ECO:0000256" key="5">
    <source>
        <dbReference type="ARBA" id="ARBA00022989"/>
    </source>
</evidence>
<evidence type="ECO:0000313" key="11">
    <source>
        <dbReference type="Proteomes" id="UP000320244"/>
    </source>
</evidence>
<evidence type="ECO:0000313" key="10">
    <source>
        <dbReference type="EMBL" id="TWP34140.1"/>
    </source>
</evidence>
<dbReference type="SUPFAM" id="SSF103473">
    <property type="entry name" value="MFS general substrate transporter"/>
    <property type="match status" value="1"/>
</dbReference>
<sequence length="207" mass="21408">MSTFPKAVAGPDAAVRPPQSEPAGRRHGIGFWSVAATFAVIMGLSAVPTPLYGLYAARDGFGSLTITIVYAVYAVGVILALVTVGHVSDWYGRRRVMIPALLTAALSAVLFLVWRDLAGLIVARFIGGIAVGATTATATAWITELHAARRPSATGRRAEIVGAATNLGGIGAGPLVAGVLAQWSPGRSPCPTSCFSLSWQRALPDSP</sequence>
<dbReference type="Proteomes" id="UP000320244">
    <property type="component" value="Unassembled WGS sequence"/>
</dbReference>
<evidence type="ECO:0000259" key="9">
    <source>
        <dbReference type="PROSITE" id="PS50850"/>
    </source>
</evidence>
<keyword evidence="3" id="KW-1003">Cell membrane</keyword>
<gene>
    <name evidence="10" type="ORF">FGL98_18745</name>
</gene>
<feature type="region of interest" description="Disordered" evidence="7">
    <location>
        <begin position="1"/>
        <end position="24"/>
    </location>
</feature>
<dbReference type="OrthoDB" id="3177957at2"/>
<protein>
    <submittedName>
        <fullName evidence="10">MFS transporter</fullName>
    </submittedName>
</protein>
<dbReference type="Gene3D" id="1.20.1250.20">
    <property type="entry name" value="MFS general substrate transporter like domains"/>
    <property type="match status" value="1"/>
</dbReference>
<evidence type="ECO:0000256" key="8">
    <source>
        <dbReference type="SAM" id="Phobius"/>
    </source>
</evidence>
<dbReference type="GO" id="GO:0022857">
    <property type="term" value="F:transmembrane transporter activity"/>
    <property type="evidence" value="ECO:0007669"/>
    <property type="project" value="InterPro"/>
</dbReference>
<dbReference type="InterPro" id="IPR011701">
    <property type="entry name" value="MFS"/>
</dbReference>
<dbReference type="InterPro" id="IPR036259">
    <property type="entry name" value="MFS_trans_sf"/>
</dbReference>
<dbReference type="Pfam" id="PF07690">
    <property type="entry name" value="MFS_1"/>
    <property type="match status" value="1"/>
</dbReference>
<dbReference type="AlphaFoldDB" id="A0A563DV57"/>
<evidence type="ECO:0000256" key="3">
    <source>
        <dbReference type="ARBA" id="ARBA00022475"/>
    </source>
</evidence>
<dbReference type="PANTHER" id="PTHR23517">
    <property type="entry name" value="RESISTANCE PROTEIN MDTM, PUTATIVE-RELATED-RELATED"/>
    <property type="match status" value="1"/>
</dbReference>
<proteinExistence type="predicted"/>
<evidence type="ECO:0000256" key="6">
    <source>
        <dbReference type="ARBA" id="ARBA00023136"/>
    </source>
</evidence>
<dbReference type="PANTHER" id="PTHR23517:SF13">
    <property type="entry name" value="MAJOR FACILITATOR SUPERFAMILY MFS_1"/>
    <property type="match status" value="1"/>
</dbReference>
<feature type="transmembrane region" description="Helical" evidence="8">
    <location>
        <begin position="61"/>
        <end position="84"/>
    </location>
</feature>
<dbReference type="InterPro" id="IPR020846">
    <property type="entry name" value="MFS_dom"/>
</dbReference>
<dbReference type="EMBL" id="VCQV01000031">
    <property type="protein sequence ID" value="TWP34140.1"/>
    <property type="molecule type" value="Genomic_DNA"/>
</dbReference>
<dbReference type="RefSeq" id="WP_146319301.1">
    <property type="nucleotide sequence ID" value="NZ_VCQV01000031.1"/>
</dbReference>
<reference evidence="10 11" key="2">
    <citation type="submission" date="2019-08" db="EMBL/GenBank/DDBJ databases">
        <title>Jejuicoccus antrihumi gen. nov., sp. nov., a new member of the family Dermacoccaceae isolated from a cave.</title>
        <authorList>
            <person name="Schumann P."/>
            <person name="Kim I.S."/>
        </authorList>
    </citation>
    <scope>NUCLEOTIDE SEQUENCE [LARGE SCALE GENOMIC DNA]</scope>
    <source>
        <strain evidence="10 11">C5-26</strain>
    </source>
</reference>
<feature type="domain" description="Major facilitator superfamily (MFS) profile" evidence="9">
    <location>
        <begin position="29"/>
        <end position="207"/>
    </location>
</feature>
<keyword evidence="2" id="KW-0813">Transport</keyword>
<evidence type="ECO:0000256" key="1">
    <source>
        <dbReference type="ARBA" id="ARBA00004651"/>
    </source>
</evidence>
<dbReference type="GO" id="GO:0005886">
    <property type="term" value="C:plasma membrane"/>
    <property type="evidence" value="ECO:0007669"/>
    <property type="project" value="UniProtKB-SubCell"/>
</dbReference>
<keyword evidence="5 8" id="KW-1133">Transmembrane helix</keyword>
<comment type="caution">
    <text evidence="10">The sequence shown here is derived from an EMBL/GenBank/DDBJ whole genome shotgun (WGS) entry which is preliminary data.</text>
</comment>